<keyword evidence="1" id="KW-0472">Membrane</keyword>
<dbReference type="Proteomes" id="UP000597338">
    <property type="component" value="Unassembled WGS sequence"/>
</dbReference>
<dbReference type="EMBL" id="BMIK01000040">
    <property type="protein sequence ID" value="GGC50277.1"/>
    <property type="molecule type" value="Genomic_DNA"/>
</dbReference>
<evidence type="ECO:0000256" key="1">
    <source>
        <dbReference type="SAM" id="Phobius"/>
    </source>
</evidence>
<comment type="caution">
    <text evidence="2">The sequence shown here is derived from an EMBL/GenBank/DDBJ whole genome shotgun (WGS) entry which is preliminary data.</text>
</comment>
<keyword evidence="1" id="KW-1133">Transmembrane helix</keyword>
<keyword evidence="3" id="KW-1185">Reference proteome</keyword>
<feature type="transmembrane region" description="Helical" evidence="1">
    <location>
        <begin position="6"/>
        <end position="24"/>
    </location>
</feature>
<name>A0ABQ1MZX2_9SPHI</name>
<evidence type="ECO:0008006" key="4">
    <source>
        <dbReference type="Google" id="ProtNLM"/>
    </source>
</evidence>
<dbReference type="RefSeq" id="WP_188754037.1">
    <property type="nucleotide sequence ID" value="NZ_BMIK01000040.1"/>
</dbReference>
<proteinExistence type="predicted"/>
<accession>A0ABQ1MZX2</accession>
<keyword evidence="1" id="KW-0812">Transmembrane</keyword>
<reference evidence="3" key="1">
    <citation type="journal article" date="2019" name="Int. J. Syst. Evol. Microbiol.">
        <title>The Global Catalogue of Microorganisms (GCM) 10K type strain sequencing project: providing services to taxonomists for standard genome sequencing and annotation.</title>
        <authorList>
            <consortium name="The Broad Institute Genomics Platform"/>
            <consortium name="The Broad Institute Genome Sequencing Center for Infectious Disease"/>
            <person name="Wu L."/>
            <person name="Ma J."/>
        </authorList>
    </citation>
    <scope>NUCLEOTIDE SEQUENCE [LARGE SCALE GENOMIC DNA]</scope>
    <source>
        <strain evidence="3">CGMCC 1.15342</strain>
    </source>
</reference>
<evidence type="ECO:0000313" key="3">
    <source>
        <dbReference type="Proteomes" id="UP000597338"/>
    </source>
</evidence>
<organism evidence="2 3">
    <name type="scientific">Parapedobacter defluvii</name>
    <dbReference type="NCBI Taxonomy" id="2045106"/>
    <lineage>
        <taxon>Bacteria</taxon>
        <taxon>Pseudomonadati</taxon>
        <taxon>Bacteroidota</taxon>
        <taxon>Sphingobacteriia</taxon>
        <taxon>Sphingobacteriales</taxon>
        <taxon>Sphingobacteriaceae</taxon>
        <taxon>Parapedobacter</taxon>
    </lineage>
</organism>
<sequence length="187" mass="22396">MNITEIIAFGSLLVSLLAFIYAFLTNSKRYELTSQYRREVLDWFSETTLILSTLRKVIYDKDGKEDKYKLLCKLSAQIEVGRFFFPNIDKGDGFGKEKPLAYQGYRNLVLDFLVYSHRLFKKEDAVRYRDHAKILQRYFTSYVFEIIEPKKFIKETKKHTKKTFNQELSFEDFISREPEIIEMYIRD</sequence>
<evidence type="ECO:0000313" key="2">
    <source>
        <dbReference type="EMBL" id="GGC50277.1"/>
    </source>
</evidence>
<gene>
    <name evidence="2" type="ORF">GCM10011386_48130</name>
</gene>
<protein>
    <recommendedName>
        <fullName evidence="4">Phage abortive infection protein</fullName>
    </recommendedName>
</protein>